<dbReference type="OrthoDB" id="1771153at2"/>
<dbReference type="AlphaFoldDB" id="A0A0M6WYT7"/>
<protein>
    <submittedName>
        <fullName evidence="1">Uncharacterized protein</fullName>
    </submittedName>
</protein>
<dbReference type="Proteomes" id="UP000095395">
    <property type="component" value="Unassembled WGS sequence"/>
</dbReference>
<gene>
    <name evidence="5" type="ORF">DW813_00035</name>
    <name evidence="4" type="ORF">DW914_12795</name>
    <name evidence="3" type="ORF">DWY96_14095</name>
    <name evidence="2" type="ORF">ERS852392_00117</name>
    <name evidence="1" type="ORF">RIL183_30021</name>
</gene>
<dbReference type="RefSeq" id="WP_021922171.1">
    <property type="nucleotide sequence ID" value="NZ_CABJFX010000025.1"/>
</dbReference>
<dbReference type="Proteomes" id="UP000283492">
    <property type="component" value="Unassembled WGS sequence"/>
</dbReference>
<dbReference type="EMBL" id="QRTF01000039">
    <property type="protein sequence ID" value="RGQ46023.1"/>
    <property type="molecule type" value="Genomic_DNA"/>
</dbReference>
<evidence type="ECO:0000313" key="8">
    <source>
        <dbReference type="Proteomes" id="UP000266391"/>
    </source>
</evidence>
<reference evidence="6" key="1">
    <citation type="submission" date="2015-05" db="EMBL/GenBank/DDBJ databases">
        <authorList>
            <consortium name="Pathogen Informatics"/>
        </authorList>
    </citation>
    <scope>NUCLEOTIDE SEQUENCE [LARGE SCALE GENOMIC DNA]</scope>
    <source>
        <strain evidence="2 7">2789STDY5608835</strain>
        <strain evidence="6">L1-83</strain>
    </source>
</reference>
<evidence type="ECO:0000313" key="9">
    <source>
        <dbReference type="Proteomes" id="UP000283492"/>
    </source>
</evidence>
<evidence type="ECO:0000313" key="10">
    <source>
        <dbReference type="Proteomes" id="UP000283738"/>
    </source>
</evidence>
<evidence type="ECO:0000313" key="2">
    <source>
        <dbReference type="EMBL" id="CUN36625.1"/>
    </source>
</evidence>
<dbReference type="Proteomes" id="UP000266391">
    <property type="component" value="Unassembled WGS sequence"/>
</dbReference>
<proteinExistence type="predicted"/>
<dbReference type="EMBL" id="QSIQ01000001">
    <property type="protein sequence ID" value="RHD06312.1"/>
    <property type="molecule type" value="Genomic_DNA"/>
</dbReference>
<evidence type="ECO:0000313" key="4">
    <source>
        <dbReference type="EMBL" id="RHA86235.1"/>
    </source>
</evidence>
<dbReference type="EMBL" id="CYYR01000001">
    <property type="protein sequence ID" value="CUN36625.1"/>
    <property type="molecule type" value="Genomic_DNA"/>
</dbReference>
<evidence type="ECO:0000313" key="7">
    <source>
        <dbReference type="Proteomes" id="UP000095395"/>
    </source>
</evidence>
<reference evidence="8 9" key="3">
    <citation type="submission" date="2018-08" db="EMBL/GenBank/DDBJ databases">
        <title>A genome reference for cultivated species of the human gut microbiota.</title>
        <authorList>
            <person name="Zou Y."/>
            <person name="Xue W."/>
            <person name="Luo G."/>
        </authorList>
    </citation>
    <scope>NUCLEOTIDE SEQUENCE [LARGE SCALE GENOMIC DNA]</scope>
    <source>
        <strain evidence="3 10">AF28-15</strain>
        <strain evidence="5 8">AM32-8LB</strain>
        <strain evidence="4 9">AM42-1AC</strain>
    </source>
</reference>
<evidence type="ECO:0000313" key="3">
    <source>
        <dbReference type="EMBL" id="RGQ46023.1"/>
    </source>
</evidence>
<dbReference type="EMBL" id="QSFX01000025">
    <property type="protein sequence ID" value="RHA86235.1"/>
    <property type="molecule type" value="Genomic_DNA"/>
</dbReference>
<dbReference type="EMBL" id="CVRS01000095">
    <property type="protein sequence ID" value="CRL41867.1"/>
    <property type="molecule type" value="Genomic_DNA"/>
</dbReference>
<reference evidence="1" key="2">
    <citation type="submission" date="2015-05" db="EMBL/GenBank/DDBJ databases">
        <authorList>
            <person name="Wang D.B."/>
            <person name="Wang M."/>
        </authorList>
    </citation>
    <scope>NUCLEOTIDE SEQUENCE [LARGE SCALE GENOMIC DNA]</scope>
    <source>
        <strain evidence="1">L1-83</strain>
    </source>
</reference>
<name>A0A0M6WYT7_9FIRM</name>
<evidence type="ECO:0000313" key="5">
    <source>
        <dbReference type="EMBL" id="RHD06312.1"/>
    </source>
</evidence>
<keyword evidence="6" id="KW-1185">Reference proteome</keyword>
<accession>A0A0M6WYT7</accession>
<evidence type="ECO:0000313" key="1">
    <source>
        <dbReference type="EMBL" id="CRL41867.1"/>
    </source>
</evidence>
<evidence type="ECO:0000313" key="6">
    <source>
        <dbReference type="Proteomes" id="UP000049828"/>
    </source>
</evidence>
<dbReference type="STRING" id="360807.ERS852392_00117"/>
<dbReference type="Proteomes" id="UP000049828">
    <property type="component" value="Unassembled WGS sequence"/>
</dbReference>
<dbReference type="Proteomes" id="UP000283738">
    <property type="component" value="Unassembled WGS sequence"/>
</dbReference>
<organism evidence="1 6">
    <name type="scientific">Roseburia inulinivorans</name>
    <dbReference type="NCBI Taxonomy" id="360807"/>
    <lineage>
        <taxon>Bacteria</taxon>
        <taxon>Bacillati</taxon>
        <taxon>Bacillota</taxon>
        <taxon>Clostridia</taxon>
        <taxon>Lachnospirales</taxon>
        <taxon>Lachnospiraceae</taxon>
        <taxon>Roseburia</taxon>
    </lineage>
</organism>
<sequence>MVKKTEKLYMELSALENRGVTIWLEGTPSNSLNVSNQLSIHEDTSYMRDYVFEEGRLKEVHFDKVSK</sequence>